<reference evidence="1 2" key="1">
    <citation type="journal article" date="2022" name="bioRxiv">
        <title>The genome of the oomycete Peronosclerospora sorghi, a cosmopolitan pathogen of maize and sorghum, is inflated with dispersed pseudogenes.</title>
        <authorList>
            <person name="Fletcher K."/>
            <person name="Martin F."/>
            <person name="Isakeit T."/>
            <person name="Cavanaugh K."/>
            <person name="Magill C."/>
            <person name="Michelmore R."/>
        </authorList>
    </citation>
    <scope>NUCLEOTIDE SEQUENCE [LARGE SCALE GENOMIC DNA]</scope>
    <source>
        <strain evidence="1">P6</strain>
    </source>
</reference>
<keyword evidence="2" id="KW-1185">Reference proteome</keyword>
<organism evidence="1 2">
    <name type="scientific">Peronosclerospora sorghi</name>
    <dbReference type="NCBI Taxonomy" id="230839"/>
    <lineage>
        <taxon>Eukaryota</taxon>
        <taxon>Sar</taxon>
        <taxon>Stramenopiles</taxon>
        <taxon>Oomycota</taxon>
        <taxon>Peronosporomycetes</taxon>
        <taxon>Peronosporales</taxon>
        <taxon>Peronosporaceae</taxon>
        <taxon>Peronosclerospora</taxon>
    </lineage>
</organism>
<evidence type="ECO:0000313" key="1">
    <source>
        <dbReference type="EMBL" id="KAI9908689.1"/>
    </source>
</evidence>
<protein>
    <submittedName>
        <fullName evidence="1">Uncharacterized protein</fullName>
    </submittedName>
</protein>
<gene>
    <name evidence="1" type="ORF">PsorP6_016313</name>
</gene>
<dbReference type="Proteomes" id="UP001163321">
    <property type="component" value="Chromosome 8"/>
</dbReference>
<accession>A0ACC0VRY8</accession>
<evidence type="ECO:0000313" key="2">
    <source>
        <dbReference type="Proteomes" id="UP001163321"/>
    </source>
</evidence>
<sequence length="76" mass="8902">MNCFILIQLYILYEQNGEIGSLEEIYLLSFTIKECEIVNYYLESSLKDKVIKIMPVQKQTTAGKRTRFKAFVTVED</sequence>
<dbReference type="EMBL" id="CM047587">
    <property type="protein sequence ID" value="KAI9908689.1"/>
    <property type="molecule type" value="Genomic_DNA"/>
</dbReference>
<proteinExistence type="predicted"/>
<name>A0ACC0VRY8_9STRA</name>
<comment type="caution">
    <text evidence="1">The sequence shown here is derived from an EMBL/GenBank/DDBJ whole genome shotgun (WGS) entry which is preliminary data.</text>
</comment>